<dbReference type="PROSITE" id="PS51253">
    <property type="entry name" value="HTH_CENPB"/>
    <property type="match status" value="1"/>
</dbReference>
<sequence>MGPQPVLNGDEEARLKHWILSKAKLGFPMHPTDVKDAMQKILKATHRTNPFKDDRPGDKWLKLYLNRNPEIVKRNTEIISKSRAAVTENAIREWFKDLRAFLESGNNLNMIENPLRVFNADETGVRTCTKSGLILGPASKKFKNL</sequence>
<dbReference type="GO" id="GO:0003677">
    <property type="term" value="F:DNA binding"/>
    <property type="evidence" value="ECO:0007669"/>
    <property type="project" value="UniProtKB-KW"/>
</dbReference>
<keyword evidence="4" id="KW-1185">Reference proteome</keyword>
<protein>
    <recommendedName>
        <fullName evidence="2">HTH CENPB-type domain-containing protein</fullName>
    </recommendedName>
</protein>
<dbReference type="Proteomes" id="UP001458880">
    <property type="component" value="Unassembled WGS sequence"/>
</dbReference>
<evidence type="ECO:0000256" key="1">
    <source>
        <dbReference type="ARBA" id="ARBA00023125"/>
    </source>
</evidence>
<evidence type="ECO:0000313" key="4">
    <source>
        <dbReference type="Proteomes" id="UP001458880"/>
    </source>
</evidence>
<reference evidence="3 4" key="1">
    <citation type="journal article" date="2024" name="BMC Genomics">
        <title>De novo assembly and annotation of Popillia japonica's genome with initial clues to its potential as an invasive pest.</title>
        <authorList>
            <person name="Cucini C."/>
            <person name="Boschi S."/>
            <person name="Funari R."/>
            <person name="Cardaioli E."/>
            <person name="Iannotti N."/>
            <person name="Marturano G."/>
            <person name="Paoli F."/>
            <person name="Bruttini M."/>
            <person name="Carapelli A."/>
            <person name="Frati F."/>
            <person name="Nardi F."/>
        </authorList>
    </citation>
    <scope>NUCLEOTIDE SEQUENCE [LARGE SCALE GENOMIC DNA]</scope>
    <source>
        <strain evidence="3">DMR45628</strain>
    </source>
</reference>
<evidence type="ECO:0000313" key="3">
    <source>
        <dbReference type="EMBL" id="KAK9675185.1"/>
    </source>
</evidence>
<accession>A0AAW1HG79</accession>
<organism evidence="3 4">
    <name type="scientific">Popillia japonica</name>
    <name type="common">Japanese beetle</name>
    <dbReference type="NCBI Taxonomy" id="7064"/>
    <lineage>
        <taxon>Eukaryota</taxon>
        <taxon>Metazoa</taxon>
        <taxon>Ecdysozoa</taxon>
        <taxon>Arthropoda</taxon>
        <taxon>Hexapoda</taxon>
        <taxon>Insecta</taxon>
        <taxon>Pterygota</taxon>
        <taxon>Neoptera</taxon>
        <taxon>Endopterygota</taxon>
        <taxon>Coleoptera</taxon>
        <taxon>Polyphaga</taxon>
        <taxon>Scarabaeiformia</taxon>
        <taxon>Scarabaeidae</taxon>
        <taxon>Rutelinae</taxon>
        <taxon>Popillia</taxon>
    </lineage>
</organism>
<name>A0AAW1HG79_POPJA</name>
<proteinExistence type="predicted"/>
<evidence type="ECO:0000259" key="2">
    <source>
        <dbReference type="PROSITE" id="PS51253"/>
    </source>
</evidence>
<dbReference type="EMBL" id="JASPKY010001227">
    <property type="protein sequence ID" value="KAK9675185.1"/>
    <property type="molecule type" value="Genomic_DNA"/>
</dbReference>
<feature type="domain" description="HTH CENPB-type" evidence="2">
    <location>
        <begin position="1"/>
        <end position="74"/>
    </location>
</feature>
<dbReference type="InterPro" id="IPR006600">
    <property type="entry name" value="HTH_CenpB_DNA-bd_dom"/>
</dbReference>
<dbReference type="AlphaFoldDB" id="A0AAW1HG79"/>
<comment type="caution">
    <text evidence="3">The sequence shown here is derived from an EMBL/GenBank/DDBJ whole genome shotgun (WGS) entry which is preliminary data.</text>
</comment>
<keyword evidence="1" id="KW-0238">DNA-binding</keyword>
<gene>
    <name evidence="3" type="ORF">QE152_g40579</name>
</gene>